<keyword evidence="1" id="KW-0614">Plasmid</keyword>
<proteinExistence type="predicted"/>
<gene>
    <name evidence="1" type="ORF">pCBMA213_2_00075</name>
</gene>
<evidence type="ECO:0000313" key="1">
    <source>
        <dbReference type="EMBL" id="AQS22439.1"/>
    </source>
</evidence>
<name>A0A1S6GKN8_9MYCO</name>
<reference evidence="1" key="1">
    <citation type="submission" date="2016-12" db="EMBL/GenBank/DDBJ databases">
        <title>Complete plasmid sequence carrying type IV-like and type VII secretion systems from an atypical mycobacteria strain.</title>
        <authorList>
            <person name="Morgado S."/>
            <person name="Marin M."/>
            <person name="Fonseca E."/>
            <person name="Freitas F."/>
            <person name="Vicente A.C."/>
        </authorList>
    </citation>
    <scope>NUCLEOTIDE SEQUENCE</scope>
    <source>
        <strain evidence="1">CBMA 213</strain>
        <plasmid evidence="1">pCBMA213_2</plasmid>
    </source>
</reference>
<dbReference type="EMBL" id="KY349138">
    <property type="protein sequence ID" value="AQS22439.1"/>
    <property type="molecule type" value="Genomic_DNA"/>
</dbReference>
<dbReference type="AlphaFoldDB" id="A0A1S6GKN8"/>
<sequence>MKPLFAEMDAKSNAWIATGNAGTPARDAALPGYRAFIEDWAGRAQDIVNANAAVDPFLVRTTQRFVDDRVLLVRNMRPGPSTTYDKYAWADSMTAYGGPLSACDGFGITW</sequence>
<accession>A0A1S6GKN8</accession>
<organism evidence="1">
    <name type="scientific">Mycolicibacterium sp. CBMA 213</name>
    <dbReference type="NCBI Taxonomy" id="1968788"/>
    <lineage>
        <taxon>Bacteria</taxon>
        <taxon>Bacillati</taxon>
        <taxon>Actinomycetota</taxon>
        <taxon>Actinomycetes</taxon>
        <taxon>Mycobacteriales</taxon>
        <taxon>Mycobacteriaceae</taxon>
        <taxon>Mycolicibacterium</taxon>
    </lineage>
</organism>
<protein>
    <submittedName>
        <fullName evidence="1">Uncharacterized protein</fullName>
    </submittedName>
</protein>
<geneLocation type="plasmid" evidence="1">
    <name>pCBMA213_2</name>
</geneLocation>